<keyword evidence="3" id="KW-1185">Reference proteome</keyword>
<dbReference type="InterPro" id="IPR041561">
    <property type="entry name" value="PglD_N"/>
</dbReference>
<dbReference type="Proteomes" id="UP000634043">
    <property type="component" value="Unassembled WGS sequence"/>
</dbReference>
<comment type="caution">
    <text evidence="2">The sequence shown here is derived from an EMBL/GenBank/DDBJ whole genome shotgun (WGS) entry which is preliminary data.</text>
</comment>
<dbReference type="SUPFAM" id="SSF51161">
    <property type="entry name" value="Trimeric LpxA-like enzymes"/>
    <property type="match status" value="1"/>
</dbReference>
<dbReference type="EMBL" id="BMFP01000006">
    <property type="protein sequence ID" value="GGG25223.1"/>
    <property type="molecule type" value="Genomic_DNA"/>
</dbReference>
<dbReference type="Gene3D" id="3.40.50.20">
    <property type="match status" value="1"/>
</dbReference>
<evidence type="ECO:0000259" key="1">
    <source>
        <dbReference type="Pfam" id="PF17836"/>
    </source>
</evidence>
<proteinExistence type="predicted"/>
<accession>A0ABQ1WCW6</accession>
<reference evidence="3" key="1">
    <citation type="journal article" date="2019" name="Int. J. Syst. Evol. Microbiol.">
        <title>The Global Catalogue of Microorganisms (GCM) 10K type strain sequencing project: providing services to taxonomists for standard genome sequencing and annotation.</title>
        <authorList>
            <consortium name="The Broad Institute Genomics Platform"/>
            <consortium name="The Broad Institute Genome Sequencing Center for Infectious Disease"/>
            <person name="Wu L."/>
            <person name="Ma J."/>
        </authorList>
    </citation>
    <scope>NUCLEOTIDE SEQUENCE [LARGE SCALE GENOMIC DNA]</scope>
    <source>
        <strain evidence="3">CGMCC 1.12749</strain>
    </source>
</reference>
<protein>
    <recommendedName>
        <fullName evidence="1">PglD N-terminal domain-containing protein</fullName>
    </recommendedName>
</protein>
<name>A0ABQ1WCW6_9BACT</name>
<dbReference type="InterPro" id="IPR011004">
    <property type="entry name" value="Trimer_LpxA-like_sf"/>
</dbReference>
<dbReference type="Pfam" id="PF17836">
    <property type="entry name" value="PglD_N"/>
    <property type="match status" value="1"/>
</dbReference>
<evidence type="ECO:0000313" key="3">
    <source>
        <dbReference type="Proteomes" id="UP000634043"/>
    </source>
</evidence>
<dbReference type="RefSeq" id="WP_188502469.1">
    <property type="nucleotide sequence ID" value="NZ_BMFP01000006.1"/>
</dbReference>
<sequence>MESVALFGYSGHTFVVADAINQIGYKLIGYYDKNESKTNPYNLKYLGDVNNEVALSIISESGASFSVSIGDNSIRRIVIQHLNKKGFVIALIVHPASTVSKLATNGIGSFVAAVAVVNPLAKIGLGAIINTSAVVEHECIIGITHTLLRGCSCW</sequence>
<gene>
    <name evidence="2" type="ORF">GCM10011323_31250</name>
</gene>
<evidence type="ECO:0000313" key="2">
    <source>
        <dbReference type="EMBL" id="GGG25223.1"/>
    </source>
</evidence>
<organism evidence="2 3">
    <name type="scientific">Pontibacter amylolyticus</name>
    <dbReference type="NCBI Taxonomy" id="1424080"/>
    <lineage>
        <taxon>Bacteria</taxon>
        <taxon>Pseudomonadati</taxon>
        <taxon>Bacteroidota</taxon>
        <taxon>Cytophagia</taxon>
        <taxon>Cytophagales</taxon>
        <taxon>Hymenobacteraceae</taxon>
        <taxon>Pontibacter</taxon>
    </lineage>
</organism>
<feature type="domain" description="PglD N-terminal" evidence="1">
    <location>
        <begin position="4"/>
        <end position="81"/>
    </location>
</feature>